<dbReference type="Gene3D" id="3.10.20.90">
    <property type="entry name" value="Phosphatidylinositol 3-kinase Catalytic Subunit, Chain A, domain 1"/>
    <property type="match status" value="1"/>
</dbReference>
<feature type="region of interest" description="Disordered" evidence="1">
    <location>
        <begin position="46"/>
        <end position="142"/>
    </location>
</feature>
<feature type="domain" description="UBX" evidence="2">
    <location>
        <begin position="392"/>
        <end position="471"/>
    </location>
</feature>
<feature type="region of interest" description="Disordered" evidence="1">
    <location>
        <begin position="292"/>
        <end position="322"/>
    </location>
</feature>
<dbReference type="Pfam" id="PF13899">
    <property type="entry name" value="Thioredoxin_7"/>
    <property type="match status" value="1"/>
</dbReference>
<comment type="caution">
    <text evidence="3">The sequence shown here is derived from an EMBL/GenBank/DDBJ whole genome shotgun (WGS) entry which is preliminary data.</text>
</comment>
<dbReference type="PROSITE" id="PS50330">
    <property type="entry name" value="UIM"/>
    <property type="match status" value="1"/>
</dbReference>
<dbReference type="Gene3D" id="3.40.30.10">
    <property type="entry name" value="Glutaredoxin"/>
    <property type="match status" value="1"/>
</dbReference>
<dbReference type="SMART" id="SM00594">
    <property type="entry name" value="UAS"/>
    <property type="match status" value="1"/>
</dbReference>
<organism evidence="3 4">
    <name type="scientific">Cyclostephanos tholiformis</name>
    <dbReference type="NCBI Taxonomy" id="382380"/>
    <lineage>
        <taxon>Eukaryota</taxon>
        <taxon>Sar</taxon>
        <taxon>Stramenopiles</taxon>
        <taxon>Ochrophyta</taxon>
        <taxon>Bacillariophyta</taxon>
        <taxon>Coscinodiscophyceae</taxon>
        <taxon>Thalassiosirophycidae</taxon>
        <taxon>Stephanodiscales</taxon>
        <taxon>Stephanodiscaceae</taxon>
        <taxon>Cyclostephanos</taxon>
    </lineage>
</organism>
<name>A0ABD3RWK7_9STRA</name>
<evidence type="ECO:0000313" key="3">
    <source>
        <dbReference type="EMBL" id="KAL3816616.1"/>
    </source>
</evidence>
<dbReference type="SUPFAM" id="SSF54236">
    <property type="entry name" value="Ubiquitin-like"/>
    <property type="match status" value="1"/>
</dbReference>
<dbReference type="InterPro" id="IPR050730">
    <property type="entry name" value="UBX_domain-protein"/>
</dbReference>
<proteinExistence type="predicted"/>
<dbReference type="InterPro" id="IPR006577">
    <property type="entry name" value="UAS"/>
</dbReference>
<dbReference type="InterPro" id="IPR003903">
    <property type="entry name" value="UIM_dom"/>
</dbReference>
<dbReference type="InterPro" id="IPR036249">
    <property type="entry name" value="Thioredoxin-like_sf"/>
</dbReference>
<dbReference type="Pfam" id="PF00789">
    <property type="entry name" value="UBX"/>
    <property type="match status" value="1"/>
</dbReference>
<dbReference type="Proteomes" id="UP001530377">
    <property type="component" value="Unassembled WGS sequence"/>
</dbReference>
<evidence type="ECO:0000259" key="2">
    <source>
        <dbReference type="PROSITE" id="PS50033"/>
    </source>
</evidence>
<dbReference type="AlphaFoldDB" id="A0ABD3RWK7"/>
<sequence length="473" mass="51858">MSNILAKFIAGYYVVFTHCSLHAILSCSSFSSGVDRRNGTRQNIARETADRASSGGAISRGNDGSGRRRRDSSDDFDNDEVRVANADGLAMDDDDEDYDYDDEDDFDNNDNDDDDGHNMGGRGAVVPAPRNPNAIAVSARGPPPSLSTMFAPPLHLVHRAGGFMGARNFARDARRWLLANVQSDDDFACHALNRDVWRDELVENLVRDGFILWQAMSDSNDGQTYIARYKVTGYPHIAIIDPRTGSLLWRKEGWTQVDPLTAEQFVEIASDFCSRHSFDKLPTAARHTYANGVPSGGGTLPSLPSSIDGGGSIRRPSSGDKRPIHELTEEEQLQAAIQASMQGIKDDDVGDNSDVEVIDIVEGAKNLCSDDEAGRSMFEREILNLKVGEEPTSGNLARVQIRMPDGRRLVRKFRGDDPVKLIYAFVAQSNDDTKAGKAFELKAKFPPLDLFANINDGIKSCGLDGEAINVVWK</sequence>
<feature type="compositionally biased region" description="Acidic residues" evidence="1">
    <location>
        <begin position="90"/>
        <end position="115"/>
    </location>
</feature>
<gene>
    <name evidence="3" type="ORF">ACHAXA_000740</name>
</gene>
<dbReference type="EMBL" id="JALLPB020000140">
    <property type="protein sequence ID" value="KAL3816616.1"/>
    <property type="molecule type" value="Genomic_DNA"/>
</dbReference>
<dbReference type="PROSITE" id="PS50033">
    <property type="entry name" value="UBX"/>
    <property type="match status" value="1"/>
</dbReference>
<accession>A0ABD3RWK7</accession>
<dbReference type="InterPro" id="IPR001012">
    <property type="entry name" value="UBX_dom"/>
</dbReference>
<dbReference type="CDD" id="cd01767">
    <property type="entry name" value="UBX"/>
    <property type="match status" value="1"/>
</dbReference>
<evidence type="ECO:0000313" key="4">
    <source>
        <dbReference type="Proteomes" id="UP001530377"/>
    </source>
</evidence>
<keyword evidence="4" id="KW-1185">Reference proteome</keyword>
<dbReference type="PANTHER" id="PTHR23322">
    <property type="entry name" value="FAS-ASSOCIATED PROTEIN"/>
    <property type="match status" value="1"/>
</dbReference>
<evidence type="ECO:0000256" key="1">
    <source>
        <dbReference type="SAM" id="MobiDB-lite"/>
    </source>
</evidence>
<dbReference type="CDD" id="cd02958">
    <property type="entry name" value="UAS"/>
    <property type="match status" value="1"/>
</dbReference>
<dbReference type="InterPro" id="IPR029071">
    <property type="entry name" value="Ubiquitin-like_domsf"/>
</dbReference>
<reference evidence="3 4" key="1">
    <citation type="submission" date="2024-10" db="EMBL/GenBank/DDBJ databases">
        <title>Updated reference genomes for cyclostephanoid diatoms.</title>
        <authorList>
            <person name="Roberts W.R."/>
            <person name="Alverson A.J."/>
        </authorList>
    </citation>
    <scope>NUCLEOTIDE SEQUENCE [LARGE SCALE GENOMIC DNA]</scope>
    <source>
        <strain evidence="3 4">AJA228-03</strain>
    </source>
</reference>
<dbReference type="PROSITE" id="PS51257">
    <property type="entry name" value="PROKAR_LIPOPROTEIN"/>
    <property type="match status" value="1"/>
</dbReference>
<protein>
    <recommendedName>
        <fullName evidence="2">UBX domain-containing protein</fullName>
    </recommendedName>
</protein>
<dbReference type="SUPFAM" id="SSF52833">
    <property type="entry name" value="Thioredoxin-like"/>
    <property type="match status" value="1"/>
</dbReference>
<dbReference type="PANTHER" id="PTHR23322:SF6">
    <property type="entry name" value="UBX DOMAIN-CONTAINING PROTEIN 7"/>
    <property type="match status" value="1"/>
</dbReference>
<dbReference type="SMART" id="SM00166">
    <property type="entry name" value="UBX"/>
    <property type="match status" value="1"/>
</dbReference>